<feature type="region of interest" description="Disordered" evidence="1">
    <location>
        <begin position="1"/>
        <end position="35"/>
    </location>
</feature>
<dbReference type="PANTHER" id="PTHR28141:SF1">
    <property type="entry name" value="2',3'-CYCLIC-NUCLEOTIDE 3'-PHOSPHODIESTERASE"/>
    <property type="match status" value="1"/>
</dbReference>
<dbReference type="OrthoDB" id="514292at2759"/>
<sequence length="269" mass="29693">MNRDVKQRTFTSPPHAKSTTTTTTPRPPPHLMRRGAQSTFVPPIFRVSFVGRLIALLALACTSLAALAVLNGARSRTHTAPPMRSYSVWIGPPKESRAALLHRQVVDKSARHLSTPPFEPHVTLFAIVQGRQDAVLAAARRVAARTPRIPVRFKSVAKGERYFQCVYLLAEKNDVLVNANAALAREMASIGRVETPNDLYMPHLSLVYGHLPEHAREEMRTSISTEFGEALLGNDGAFVAESISVHETDPKDTSMKSWRTIAEYPLKGP</sequence>
<dbReference type="EMBL" id="BNJQ01000006">
    <property type="protein sequence ID" value="GHP03640.1"/>
    <property type="molecule type" value="Genomic_DNA"/>
</dbReference>
<dbReference type="GO" id="GO:0009187">
    <property type="term" value="P:cyclic nucleotide metabolic process"/>
    <property type="evidence" value="ECO:0007669"/>
    <property type="project" value="TreeGrafter"/>
</dbReference>
<dbReference type="Gene3D" id="3.90.1140.10">
    <property type="entry name" value="Cyclic phosphodiesterase"/>
    <property type="match status" value="1"/>
</dbReference>
<evidence type="ECO:0000313" key="4">
    <source>
        <dbReference type="Proteomes" id="UP000660262"/>
    </source>
</evidence>
<keyword evidence="2" id="KW-0472">Membrane</keyword>
<proteinExistence type="predicted"/>
<keyword evidence="2" id="KW-1133">Transmembrane helix</keyword>
<dbReference type="InterPro" id="IPR012386">
    <property type="entry name" value="Cyclic-nucl_3Pdiesterase"/>
</dbReference>
<dbReference type="AlphaFoldDB" id="A0A830HCN1"/>
<dbReference type="InterPro" id="IPR009097">
    <property type="entry name" value="Cyclic_Pdiesterase"/>
</dbReference>
<reference evidence="3" key="1">
    <citation type="submission" date="2020-10" db="EMBL/GenBank/DDBJ databases">
        <title>Unveiling of a novel bifunctional photoreceptor, Dualchrome1, isolated from a cosmopolitan green alga.</title>
        <authorList>
            <person name="Suzuki S."/>
            <person name="Kawachi M."/>
        </authorList>
    </citation>
    <scope>NUCLEOTIDE SEQUENCE</scope>
    <source>
        <strain evidence="3">NIES 2893</strain>
    </source>
</reference>
<feature type="compositionally biased region" description="Low complexity" evidence="1">
    <location>
        <begin position="11"/>
        <end position="24"/>
    </location>
</feature>
<dbReference type="Proteomes" id="UP000660262">
    <property type="component" value="Unassembled WGS sequence"/>
</dbReference>
<keyword evidence="4" id="KW-1185">Reference proteome</keyword>
<dbReference type="PANTHER" id="PTHR28141">
    <property type="entry name" value="2',3'-CYCLIC-NUCLEOTIDE 3'-PHOSPHODIESTERASE"/>
    <property type="match status" value="1"/>
</dbReference>
<protein>
    <recommendedName>
        <fullName evidence="5">Cyclic phosphodiesterase</fullName>
    </recommendedName>
</protein>
<accession>A0A830HCN1</accession>
<dbReference type="SUPFAM" id="SSF55144">
    <property type="entry name" value="LigT-like"/>
    <property type="match status" value="1"/>
</dbReference>
<keyword evidence="2" id="KW-0812">Transmembrane</keyword>
<organism evidence="3 4">
    <name type="scientific">Pycnococcus provasolii</name>
    <dbReference type="NCBI Taxonomy" id="41880"/>
    <lineage>
        <taxon>Eukaryota</taxon>
        <taxon>Viridiplantae</taxon>
        <taxon>Chlorophyta</taxon>
        <taxon>Pseudoscourfieldiophyceae</taxon>
        <taxon>Pseudoscourfieldiales</taxon>
        <taxon>Pycnococcaceae</taxon>
        <taxon>Pycnococcus</taxon>
    </lineage>
</organism>
<gene>
    <name evidence="3" type="ORF">PPROV_000239500</name>
</gene>
<feature type="transmembrane region" description="Helical" evidence="2">
    <location>
        <begin position="49"/>
        <end position="70"/>
    </location>
</feature>
<dbReference type="Pfam" id="PF07823">
    <property type="entry name" value="CPDase"/>
    <property type="match status" value="1"/>
</dbReference>
<dbReference type="GO" id="GO:0004113">
    <property type="term" value="F:2',3'-cyclic-nucleotide 3'-phosphodiesterase activity"/>
    <property type="evidence" value="ECO:0007669"/>
    <property type="project" value="TreeGrafter"/>
</dbReference>
<evidence type="ECO:0000256" key="1">
    <source>
        <dbReference type="SAM" id="MobiDB-lite"/>
    </source>
</evidence>
<comment type="caution">
    <text evidence="3">The sequence shown here is derived from an EMBL/GenBank/DDBJ whole genome shotgun (WGS) entry which is preliminary data.</text>
</comment>
<name>A0A830HCN1_9CHLO</name>
<evidence type="ECO:0000313" key="3">
    <source>
        <dbReference type="EMBL" id="GHP03640.1"/>
    </source>
</evidence>
<evidence type="ECO:0000256" key="2">
    <source>
        <dbReference type="SAM" id="Phobius"/>
    </source>
</evidence>
<evidence type="ECO:0008006" key="5">
    <source>
        <dbReference type="Google" id="ProtNLM"/>
    </source>
</evidence>